<name>A0A447I8B4_9HYPH</name>
<evidence type="ECO:0000313" key="11">
    <source>
        <dbReference type="EMBL" id="VDS03645.1"/>
    </source>
</evidence>
<evidence type="ECO:0000256" key="4">
    <source>
        <dbReference type="ARBA" id="ARBA00022723"/>
    </source>
</evidence>
<dbReference type="Pfam" id="PF01431">
    <property type="entry name" value="Peptidase_M13"/>
    <property type="match status" value="1"/>
</dbReference>
<dbReference type="SUPFAM" id="SSF55486">
    <property type="entry name" value="Metalloproteases ('zincins'), catalytic domain"/>
    <property type="match status" value="1"/>
</dbReference>
<dbReference type="InterPro" id="IPR042089">
    <property type="entry name" value="Peptidase_M13_dom_2"/>
</dbReference>
<dbReference type="Proteomes" id="UP000268844">
    <property type="component" value="Unassembled WGS sequence"/>
</dbReference>
<feature type="chain" id="PRO_5019291644" evidence="8">
    <location>
        <begin position="23"/>
        <end position="689"/>
    </location>
</feature>
<evidence type="ECO:0000259" key="10">
    <source>
        <dbReference type="Pfam" id="PF05649"/>
    </source>
</evidence>
<dbReference type="PANTHER" id="PTHR11733">
    <property type="entry name" value="ZINC METALLOPROTEASE FAMILY M13 NEPRILYSIN-RELATED"/>
    <property type="match status" value="1"/>
</dbReference>
<reference evidence="11 12" key="1">
    <citation type="submission" date="2018-12" db="EMBL/GenBank/DDBJ databases">
        <authorList>
            <person name="Criscuolo A."/>
        </authorList>
    </citation>
    <scope>NUCLEOTIDE SEQUENCE [LARGE SCALE GENOMIC DNA]</scope>
    <source>
        <strain evidence="11">ACIP1116281</strain>
    </source>
</reference>
<dbReference type="GO" id="GO:0016485">
    <property type="term" value="P:protein processing"/>
    <property type="evidence" value="ECO:0007669"/>
    <property type="project" value="TreeGrafter"/>
</dbReference>
<feature type="signal peptide" evidence="8">
    <location>
        <begin position="1"/>
        <end position="22"/>
    </location>
</feature>
<keyword evidence="12" id="KW-1185">Reference proteome</keyword>
<protein>
    <submittedName>
        <fullName evidence="11">Neutral endopeptidase</fullName>
        <ecNumber evidence="11">3.4.24.-</ecNumber>
    </submittedName>
</protein>
<dbReference type="InterPro" id="IPR008753">
    <property type="entry name" value="Peptidase_M13_N"/>
</dbReference>
<accession>A0A447I8B4</accession>
<feature type="domain" description="Peptidase M13 C-terminal" evidence="9">
    <location>
        <begin position="483"/>
        <end position="686"/>
    </location>
</feature>
<dbReference type="EMBL" id="UZWD01000011">
    <property type="protein sequence ID" value="VDS03645.1"/>
    <property type="molecule type" value="Genomic_DNA"/>
</dbReference>
<dbReference type="InterPro" id="IPR018497">
    <property type="entry name" value="Peptidase_M13_C"/>
</dbReference>
<dbReference type="Gene3D" id="3.40.390.10">
    <property type="entry name" value="Collagenase (Catalytic Domain)"/>
    <property type="match status" value="1"/>
</dbReference>
<dbReference type="Gene3D" id="1.10.1380.10">
    <property type="entry name" value="Neutral endopeptidase , domain2"/>
    <property type="match status" value="1"/>
</dbReference>
<dbReference type="PROSITE" id="PS51885">
    <property type="entry name" value="NEPRILYSIN"/>
    <property type="match status" value="1"/>
</dbReference>
<dbReference type="PANTHER" id="PTHR11733:SF167">
    <property type="entry name" value="FI17812P1-RELATED"/>
    <property type="match status" value="1"/>
</dbReference>
<dbReference type="InterPro" id="IPR024079">
    <property type="entry name" value="MetalloPept_cat_dom_sf"/>
</dbReference>
<organism evidence="11 12">
    <name type="scientific">Devosia equisanguinis</name>
    <dbReference type="NCBI Taxonomy" id="2490941"/>
    <lineage>
        <taxon>Bacteria</taxon>
        <taxon>Pseudomonadati</taxon>
        <taxon>Pseudomonadota</taxon>
        <taxon>Alphaproteobacteria</taxon>
        <taxon>Hyphomicrobiales</taxon>
        <taxon>Devosiaceae</taxon>
        <taxon>Devosia</taxon>
    </lineage>
</organism>
<keyword evidence="5 11" id="KW-0378">Hydrolase</keyword>
<dbReference type="GO" id="GO:0004222">
    <property type="term" value="F:metalloendopeptidase activity"/>
    <property type="evidence" value="ECO:0007669"/>
    <property type="project" value="InterPro"/>
</dbReference>
<keyword evidence="7" id="KW-0482">Metalloprotease</keyword>
<evidence type="ECO:0000256" key="2">
    <source>
        <dbReference type="ARBA" id="ARBA00007357"/>
    </source>
</evidence>
<dbReference type="Pfam" id="PF05649">
    <property type="entry name" value="Peptidase_M13_N"/>
    <property type="match status" value="1"/>
</dbReference>
<sequence>MSRKRAFALVASTALMGVSALAQDAPAIPSLGAAELNFSVENMDRSVSPKEDFYRYTSGAWLDQAVIPPSSPDVNVFSFMVDHVTEQMATVISDAAAKADDAEAGTPAQQVGDLYNSFMDLDRINAAGVTALQPALDTLEAVDSLDDLSTYLGKRGRDTASFVLAAIVPNADRADSTKMALWFLSGDLGIALGAIYEEGEDSARVVAYKTFVRDTLILAGDSPEIATETADLVFELEAKMHAAKATPVERVDPRNVYNPVPFEDLQAEIPELDLTLLVRGLGLEPEETVVKTEPRYLSVLSQILRDYSLNEIKAYLRFRLIENYSSYLGPAFEAPGIALIQSLIGTSETKPREEMAQSLLKSNLGQPLSRLYIDAYFAEETRQTALDMMDRIKAAFLERIKTRSWLSEETRAAAIEKLERLTYYAGYPNEWLDYSSVEIKSDDLIGNITRLNRHMIDVEVAKMGKTVVETHFSDDATLPLSVNAAYSPSMNGFDVPAAIIQPGMFDISQPAPVYFCRLGAVLGHEMTHGFDSGGRLFDADGNLRDWWTADDAAAFEAEAQKLVDQANAYEVLPGLMANGPLNVKENMADFGGITLAHAALMTYLEEHPDENVETDGLTPSQLCFVAFSQMWATKSTDQYTAYLVGNDVHATGDYRAFAALQHVDAFYEAFDIKEGDPMWLAPEKRVHAW</sequence>
<keyword evidence="6" id="KW-0862">Zinc</keyword>
<dbReference type="RefSeq" id="WP_223214091.1">
    <property type="nucleotide sequence ID" value="NZ_JBHTMH010000003.1"/>
</dbReference>
<dbReference type="EC" id="3.4.24.-" evidence="11"/>
<dbReference type="GO" id="GO:0046872">
    <property type="term" value="F:metal ion binding"/>
    <property type="evidence" value="ECO:0007669"/>
    <property type="project" value="UniProtKB-KW"/>
</dbReference>
<dbReference type="PRINTS" id="PR00786">
    <property type="entry name" value="NEPRILYSIN"/>
</dbReference>
<keyword evidence="3" id="KW-0645">Protease</keyword>
<evidence type="ECO:0000256" key="3">
    <source>
        <dbReference type="ARBA" id="ARBA00022670"/>
    </source>
</evidence>
<evidence type="ECO:0000259" key="9">
    <source>
        <dbReference type="Pfam" id="PF01431"/>
    </source>
</evidence>
<evidence type="ECO:0000256" key="7">
    <source>
        <dbReference type="ARBA" id="ARBA00023049"/>
    </source>
</evidence>
<gene>
    <name evidence="11" type="primary">pepO</name>
    <name evidence="11" type="ORF">DEVEQU_00772</name>
</gene>
<evidence type="ECO:0000256" key="8">
    <source>
        <dbReference type="SAM" id="SignalP"/>
    </source>
</evidence>
<feature type="domain" description="Peptidase M13 N-terminal" evidence="10">
    <location>
        <begin position="49"/>
        <end position="428"/>
    </location>
</feature>
<evidence type="ECO:0000256" key="6">
    <source>
        <dbReference type="ARBA" id="ARBA00022833"/>
    </source>
</evidence>
<evidence type="ECO:0000313" key="12">
    <source>
        <dbReference type="Proteomes" id="UP000268844"/>
    </source>
</evidence>
<comment type="similarity">
    <text evidence="2">Belongs to the peptidase M13 family.</text>
</comment>
<dbReference type="AlphaFoldDB" id="A0A447I8B4"/>
<dbReference type="CDD" id="cd08662">
    <property type="entry name" value="M13"/>
    <property type="match status" value="1"/>
</dbReference>
<keyword evidence="4" id="KW-0479">Metal-binding</keyword>
<dbReference type="GO" id="GO:0005886">
    <property type="term" value="C:plasma membrane"/>
    <property type="evidence" value="ECO:0007669"/>
    <property type="project" value="TreeGrafter"/>
</dbReference>
<comment type="cofactor">
    <cofactor evidence="1">
        <name>Zn(2+)</name>
        <dbReference type="ChEBI" id="CHEBI:29105"/>
    </cofactor>
</comment>
<keyword evidence="8" id="KW-0732">Signal</keyword>
<evidence type="ECO:0000256" key="1">
    <source>
        <dbReference type="ARBA" id="ARBA00001947"/>
    </source>
</evidence>
<evidence type="ECO:0000256" key="5">
    <source>
        <dbReference type="ARBA" id="ARBA00022801"/>
    </source>
</evidence>
<proteinExistence type="inferred from homology"/>
<dbReference type="InterPro" id="IPR000718">
    <property type="entry name" value="Peptidase_M13"/>
</dbReference>